<evidence type="ECO:0000313" key="2">
    <source>
        <dbReference type="EMBL" id="MDA4848342.1"/>
    </source>
</evidence>
<dbReference type="EMBL" id="JAPJZH010000021">
    <property type="protein sequence ID" value="MDA4848342.1"/>
    <property type="molecule type" value="Genomic_DNA"/>
</dbReference>
<sequence>MGFKEAVRTCLREKYAVFSGRACRSEFWYFMLFMYLVPIVLGILGLILIDIDRLTAEDMNSMISTIIIVYGAAGGLIVLATILPGISVAVRRFHDVNLSGWWILACIIGSAIPFVGIIGTLAPFVIGLIKGTDGDNKFGPDPLVQRHTADVFA</sequence>
<feature type="transmembrane region" description="Helical" evidence="1">
    <location>
        <begin position="101"/>
        <end position="129"/>
    </location>
</feature>
<organism evidence="2 3">
    <name type="scientific">Hoeflea poritis</name>
    <dbReference type="NCBI Taxonomy" id="2993659"/>
    <lineage>
        <taxon>Bacteria</taxon>
        <taxon>Pseudomonadati</taxon>
        <taxon>Pseudomonadota</taxon>
        <taxon>Alphaproteobacteria</taxon>
        <taxon>Hyphomicrobiales</taxon>
        <taxon>Rhizobiaceae</taxon>
        <taxon>Hoeflea</taxon>
    </lineage>
</organism>
<comment type="caution">
    <text evidence="2">The sequence shown here is derived from an EMBL/GenBank/DDBJ whole genome shotgun (WGS) entry which is preliminary data.</text>
</comment>
<dbReference type="Proteomes" id="UP001148313">
    <property type="component" value="Unassembled WGS sequence"/>
</dbReference>
<dbReference type="InterPro" id="IPR008523">
    <property type="entry name" value="DUF805"/>
</dbReference>
<gene>
    <name evidence="2" type="ORF">OOZ53_23495</name>
</gene>
<evidence type="ECO:0000256" key="1">
    <source>
        <dbReference type="SAM" id="Phobius"/>
    </source>
</evidence>
<evidence type="ECO:0000313" key="3">
    <source>
        <dbReference type="Proteomes" id="UP001148313"/>
    </source>
</evidence>
<feature type="transmembrane region" description="Helical" evidence="1">
    <location>
        <begin position="27"/>
        <end position="49"/>
    </location>
</feature>
<name>A0ABT4VUE8_9HYPH</name>
<accession>A0ABT4VUE8</accession>
<dbReference type="PANTHER" id="PTHR34980:SF2">
    <property type="entry name" value="INNER MEMBRANE PROTEIN YHAH-RELATED"/>
    <property type="match status" value="1"/>
</dbReference>
<feature type="transmembrane region" description="Helical" evidence="1">
    <location>
        <begin position="61"/>
        <end position="89"/>
    </location>
</feature>
<keyword evidence="1" id="KW-0812">Transmembrane</keyword>
<dbReference type="RefSeq" id="WP_271092198.1">
    <property type="nucleotide sequence ID" value="NZ_JAPJZH010000021.1"/>
</dbReference>
<protein>
    <submittedName>
        <fullName evidence="2">DUF805 domain-containing protein</fullName>
    </submittedName>
</protein>
<keyword evidence="1" id="KW-1133">Transmembrane helix</keyword>
<reference evidence="2" key="1">
    <citation type="submission" date="2022-11" db="EMBL/GenBank/DDBJ databases">
        <title>Hoeflea poritis sp. nov., isolated from scleractinian coral Porites lutea.</title>
        <authorList>
            <person name="Zhang G."/>
            <person name="Wei Q."/>
            <person name="Cai L."/>
        </authorList>
    </citation>
    <scope>NUCLEOTIDE SEQUENCE</scope>
    <source>
        <strain evidence="2">E7-10</strain>
    </source>
</reference>
<keyword evidence="3" id="KW-1185">Reference proteome</keyword>
<dbReference type="PANTHER" id="PTHR34980">
    <property type="entry name" value="INNER MEMBRANE PROTEIN-RELATED-RELATED"/>
    <property type="match status" value="1"/>
</dbReference>
<dbReference type="Pfam" id="PF05656">
    <property type="entry name" value="DUF805"/>
    <property type="match status" value="1"/>
</dbReference>
<keyword evidence="1" id="KW-0472">Membrane</keyword>
<proteinExistence type="predicted"/>